<name>A7NKN2_ROSCS</name>
<dbReference type="STRING" id="383372.Rcas_1964"/>
<evidence type="ECO:0000313" key="6">
    <source>
        <dbReference type="EMBL" id="ABU58052.1"/>
    </source>
</evidence>
<feature type="transmembrane region" description="Helical" evidence="5">
    <location>
        <begin position="50"/>
        <end position="78"/>
    </location>
</feature>
<gene>
    <name evidence="6" type="ordered locus">Rcas_1964</name>
</gene>
<dbReference type="OrthoDB" id="958273at2"/>
<proteinExistence type="predicted"/>
<keyword evidence="3 5" id="KW-1133">Transmembrane helix</keyword>
<organism evidence="6 7">
    <name type="scientific">Roseiflexus castenholzii (strain DSM 13941 / HLO8)</name>
    <dbReference type="NCBI Taxonomy" id="383372"/>
    <lineage>
        <taxon>Bacteria</taxon>
        <taxon>Bacillati</taxon>
        <taxon>Chloroflexota</taxon>
        <taxon>Chloroflexia</taxon>
        <taxon>Chloroflexales</taxon>
        <taxon>Roseiflexineae</taxon>
        <taxon>Roseiflexaceae</taxon>
        <taxon>Roseiflexus</taxon>
    </lineage>
</organism>
<feature type="transmembrane region" description="Helical" evidence="5">
    <location>
        <begin position="213"/>
        <end position="235"/>
    </location>
</feature>
<keyword evidence="4 5" id="KW-0472">Membrane</keyword>
<dbReference type="CDD" id="cd09323">
    <property type="entry name" value="TDT_SLAC1_like"/>
    <property type="match status" value="1"/>
</dbReference>
<dbReference type="Gene3D" id="1.50.10.150">
    <property type="entry name" value="Voltage-dependent anion channel"/>
    <property type="match status" value="1"/>
</dbReference>
<evidence type="ECO:0000256" key="4">
    <source>
        <dbReference type="ARBA" id="ARBA00023136"/>
    </source>
</evidence>
<evidence type="ECO:0000256" key="1">
    <source>
        <dbReference type="ARBA" id="ARBA00004141"/>
    </source>
</evidence>
<reference evidence="6 7" key="1">
    <citation type="submission" date="2007-08" db="EMBL/GenBank/DDBJ databases">
        <title>Complete sequence of Roseiflexus castenholzii DSM 13941.</title>
        <authorList>
            <consortium name="US DOE Joint Genome Institute"/>
            <person name="Copeland A."/>
            <person name="Lucas S."/>
            <person name="Lapidus A."/>
            <person name="Barry K."/>
            <person name="Glavina del Rio T."/>
            <person name="Dalin E."/>
            <person name="Tice H."/>
            <person name="Pitluck S."/>
            <person name="Thompson L.S."/>
            <person name="Brettin T."/>
            <person name="Bruce D."/>
            <person name="Detter J.C."/>
            <person name="Han C."/>
            <person name="Tapia R."/>
            <person name="Schmutz J."/>
            <person name="Larimer F."/>
            <person name="Land M."/>
            <person name="Hauser L."/>
            <person name="Kyrpides N."/>
            <person name="Mikhailova N."/>
            <person name="Bryant D.A."/>
            <person name="Hanada S."/>
            <person name="Tsukatani Y."/>
            <person name="Richardson P."/>
        </authorList>
    </citation>
    <scope>NUCLEOTIDE SEQUENCE [LARGE SCALE GENOMIC DNA]</scope>
    <source>
        <strain evidence="7">DSM 13941 / HLO8</strain>
    </source>
</reference>
<dbReference type="GO" id="GO:0046583">
    <property type="term" value="F:monoatomic cation efflux transmembrane transporter activity"/>
    <property type="evidence" value="ECO:0007669"/>
    <property type="project" value="TreeGrafter"/>
</dbReference>
<evidence type="ECO:0000313" key="7">
    <source>
        <dbReference type="Proteomes" id="UP000000263"/>
    </source>
</evidence>
<dbReference type="InterPro" id="IPR004695">
    <property type="entry name" value="SLAC1/Mae1/Ssu1/TehA"/>
</dbReference>
<dbReference type="Pfam" id="PF03595">
    <property type="entry name" value="SLAC1"/>
    <property type="match status" value="1"/>
</dbReference>
<dbReference type="eggNOG" id="COG1275">
    <property type="taxonomic scope" value="Bacteria"/>
</dbReference>
<feature type="transmembrane region" description="Helical" evidence="5">
    <location>
        <begin position="25"/>
        <end position="44"/>
    </location>
</feature>
<evidence type="ECO:0000256" key="2">
    <source>
        <dbReference type="ARBA" id="ARBA00022692"/>
    </source>
</evidence>
<feature type="transmembrane region" description="Helical" evidence="5">
    <location>
        <begin position="124"/>
        <end position="145"/>
    </location>
</feature>
<keyword evidence="2 5" id="KW-0812">Transmembrane</keyword>
<dbReference type="KEGG" id="rca:Rcas_1964"/>
<dbReference type="RefSeq" id="WP_012120476.1">
    <property type="nucleotide sequence ID" value="NC_009767.1"/>
</dbReference>
<keyword evidence="7" id="KW-1185">Reference proteome</keyword>
<evidence type="ECO:0000256" key="3">
    <source>
        <dbReference type="ARBA" id="ARBA00022989"/>
    </source>
</evidence>
<comment type="subcellular location">
    <subcellularLocation>
        <location evidence="1">Membrane</location>
        <topology evidence="1">Multi-pass membrane protein</topology>
    </subcellularLocation>
</comment>
<accession>A7NKN2</accession>
<sequence>MMDQPSIHGAAADQSRAAARLRLQYVPISFFAAVLGLTGTTIAFQRAERLLALPFAISSILLVASLAAFLAIAVIYALKAARYPDAVKREFAHPIKINFFPTISISLLLFGIAFMRLNSDISRAFWIAGASAHLVFTIVILSAWIQRTTLQMQHINPAWFIPMVGNMIVPIAGVEHAPIEISWFFFSVGLIFWIVLFTLFMERMIFHPPLPERLAPTLFIVIAPPAIGFISYLRLMEHEVSGFDLDGFARILYYLALFIFVVLLTQYRQFVKLPFYLSWWAYSFPMAAIAIATVLMASSTNLLFFRGLAYVLLIALGALIAILLFRTIAAIVQQKIFVEEE</sequence>
<dbReference type="Proteomes" id="UP000000263">
    <property type="component" value="Chromosome"/>
</dbReference>
<feature type="transmembrane region" description="Helical" evidence="5">
    <location>
        <begin position="247"/>
        <end position="267"/>
    </location>
</feature>
<dbReference type="GO" id="GO:0005886">
    <property type="term" value="C:plasma membrane"/>
    <property type="evidence" value="ECO:0007669"/>
    <property type="project" value="TreeGrafter"/>
</dbReference>
<feature type="transmembrane region" description="Helical" evidence="5">
    <location>
        <begin position="99"/>
        <end position="118"/>
    </location>
</feature>
<dbReference type="InterPro" id="IPR038665">
    <property type="entry name" value="Voltage-dep_anion_channel_sf"/>
</dbReference>
<dbReference type="PANTHER" id="PTHR37955">
    <property type="entry name" value="TELLURITE RESISTANCE PROTEIN TEHA"/>
    <property type="match status" value="1"/>
</dbReference>
<dbReference type="EMBL" id="CP000804">
    <property type="protein sequence ID" value="ABU58052.1"/>
    <property type="molecule type" value="Genomic_DNA"/>
</dbReference>
<feature type="transmembrane region" description="Helical" evidence="5">
    <location>
        <begin position="157"/>
        <end position="175"/>
    </location>
</feature>
<dbReference type="AlphaFoldDB" id="A7NKN2"/>
<protein>
    <submittedName>
        <fullName evidence="6">C4-dicarboxylate transporter/malic acid transport protein</fullName>
    </submittedName>
</protein>
<feature type="transmembrane region" description="Helical" evidence="5">
    <location>
        <begin position="181"/>
        <end position="201"/>
    </location>
</feature>
<evidence type="ECO:0000256" key="5">
    <source>
        <dbReference type="SAM" id="Phobius"/>
    </source>
</evidence>
<dbReference type="HOGENOM" id="CLU_044414_0_0_0"/>
<feature type="transmembrane region" description="Helical" evidence="5">
    <location>
        <begin position="303"/>
        <end position="325"/>
    </location>
</feature>
<dbReference type="InterPro" id="IPR052951">
    <property type="entry name" value="Tellurite_res_ion_channel"/>
</dbReference>
<dbReference type="PANTHER" id="PTHR37955:SF1">
    <property type="entry name" value="DEP DOMAIN-CONTAINING PROTEIN"/>
    <property type="match status" value="1"/>
</dbReference>
<feature type="transmembrane region" description="Helical" evidence="5">
    <location>
        <begin position="279"/>
        <end position="297"/>
    </location>
</feature>